<evidence type="ECO:0000256" key="11">
    <source>
        <dbReference type="ARBA" id="ARBA00022975"/>
    </source>
</evidence>
<evidence type="ECO:0000259" key="17">
    <source>
        <dbReference type="SMART" id="SM00934"/>
    </source>
</evidence>
<evidence type="ECO:0000256" key="2">
    <source>
        <dbReference type="ARBA" id="ARBA00004889"/>
    </source>
</evidence>
<evidence type="ECO:0000313" key="19">
    <source>
        <dbReference type="Proteomes" id="UP000008237"/>
    </source>
</evidence>
<dbReference type="InterPro" id="IPR001754">
    <property type="entry name" value="OMPdeCOase_dom"/>
</dbReference>
<feature type="binding site" evidence="15">
    <location>
        <position position="638"/>
    </location>
    <ligand>
        <name>substrate</name>
    </ligand>
</feature>
<dbReference type="InterPro" id="IPR018089">
    <property type="entry name" value="OMPdecase_AS"/>
</dbReference>
<feature type="compositionally biased region" description="Low complexity" evidence="16">
    <location>
        <begin position="179"/>
        <end position="193"/>
    </location>
</feature>
<dbReference type="PROSITE" id="PS00156">
    <property type="entry name" value="OMPDECASE"/>
    <property type="match status" value="1"/>
</dbReference>
<protein>
    <recommendedName>
        <fullName evidence="7">Uridine 5'-monophosphate synthase</fullName>
        <ecNumber evidence="5">2.4.2.10</ecNumber>
        <ecNumber evidence="6">4.1.1.23</ecNumber>
    </recommendedName>
</protein>
<dbReference type="PANTHER" id="PTHR19278">
    <property type="entry name" value="OROTATE PHOSPHORIBOSYLTRANSFERASE"/>
    <property type="match status" value="1"/>
</dbReference>
<dbReference type="UniPathway" id="UPA00070">
    <property type="reaction ID" value="UER00119"/>
</dbReference>
<evidence type="ECO:0000256" key="9">
    <source>
        <dbReference type="ARBA" id="ARBA00022679"/>
    </source>
</evidence>
<gene>
    <name evidence="18" type="ORF">EAI_07165</name>
</gene>
<dbReference type="InterPro" id="IPR004467">
    <property type="entry name" value="Or_phspho_trans_dom"/>
</dbReference>
<feature type="binding site" evidence="15">
    <location>
        <position position="715"/>
    </location>
    <ligand>
        <name>substrate</name>
    </ligand>
</feature>
<dbReference type="OrthoDB" id="10263753at2759"/>
<dbReference type="PANTHER" id="PTHR19278:SF9">
    <property type="entry name" value="URIDINE 5'-MONOPHOSPHATE SYNTHASE"/>
    <property type="match status" value="1"/>
</dbReference>
<dbReference type="InterPro" id="IPR029057">
    <property type="entry name" value="PRTase-like"/>
</dbReference>
<evidence type="ECO:0000256" key="13">
    <source>
        <dbReference type="ARBA" id="ARBA00023268"/>
    </source>
</evidence>
<dbReference type="NCBIfam" id="TIGR01740">
    <property type="entry name" value="pyrF"/>
    <property type="match status" value="1"/>
</dbReference>
<dbReference type="SUPFAM" id="SSF51366">
    <property type="entry name" value="Ribulose-phoshate binding barrel"/>
    <property type="match status" value="1"/>
</dbReference>
<keyword evidence="11" id="KW-0665">Pyrimidine biosynthesis</keyword>
<keyword evidence="10" id="KW-0210">Decarboxylase</keyword>
<dbReference type="Pfam" id="PF00156">
    <property type="entry name" value="Pribosyltran"/>
    <property type="match status" value="1"/>
</dbReference>
<dbReference type="Proteomes" id="UP000008237">
    <property type="component" value="Unassembled WGS sequence"/>
</dbReference>
<dbReference type="GO" id="GO:0006207">
    <property type="term" value="P:'de novo' pyrimidine nucleobase biosynthetic process"/>
    <property type="evidence" value="ECO:0007669"/>
    <property type="project" value="InterPro"/>
</dbReference>
<dbReference type="SUPFAM" id="SSF53271">
    <property type="entry name" value="PRTase-like"/>
    <property type="match status" value="1"/>
</dbReference>
<feature type="domain" description="Orotidine 5'-phosphate decarboxylase" evidence="17">
    <location>
        <begin position="516"/>
        <end position="731"/>
    </location>
</feature>
<keyword evidence="12" id="KW-0456">Lyase</keyword>
<dbReference type="EC" id="2.4.2.10" evidence="5"/>
<comment type="pathway">
    <text evidence="2">Pyrimidine metabolism; UMP biosynthesis via de novo pathway; UMP from orotate: step 1/2.</text>
</comment>
<evidence type="ECO:0000256" key="1">
    <source>
        <dbReference type="ARBA" id="ARBA00004861"/>
    </source>
</evidence>
<evidence type="ECO:0000256" key="10">
    <source>
        <dbReference type="ARBA" id="ARBA00022793"/>
    </source>
</evidence>
<dbReference type="GO" id="GO:0004590">
    <property type="term" value="F:orotidine-5'-phosphate decarboxylase activity"/>
    <property type="evidence" value="ECO:0007669"/>
    <property type="project" value="UniProtKB-EC"/>
</dbReference>
<dbReference type="InterPro" id="IPR011060">
    <property type="entry name" value="RibuloseP-bd_barrel"/>
</dbReference>
<dbReference type="Gene3D" id="3.20.20.70">
    <property type="entry name" value="Aldolase class I"/>
    <property type="match status" value="1"/>
</dbReference>
<dbReference type="SMART" id="SM00934">
    <property type="entry name" value="OMPdecase"/>
    <property type="match status" value="1"/>
</dbReference>
<evidence type="ECO:0000256" key="7">
    <source>
        <dbReference type="ARBA" id="ARBA00015047"/>
    </source>
</evidence>
<evidence type="ECO:0000256" key="8">
    <source>
        <dbReference type="ARBA" id="ARBA00022676"/>
    </source>
</evidence>
<dbReference type="EC" id="4.1.1.23" evidence="6"/>
<comment type="pathway">
    <text evidence="1">Pyrimidine metabolism; UMP biosynthesis via de novo pathway; UMP from orotate: step 2/2.</text>
</comment>
<dbReference type="InParanoid" id="E2C625"/>
<feature type="active site" description="For OMPdecase activity" evidence="14">
    <location>
        <position position="575"/>
    </location>
</feature>
<feature type="binding site" evidence="15">
    <location>
        <position position="544"/>
    </location>
    <ligand>
        <name>substrate</name>
    </ligand>
</feature>
<dbReference type="GO" id="GO:0044205">
    <property type="term" value="P:'de novo' UMP biosynthetic process"/>
    <property type="evidence" value="ECO:0007669"/>
    <property type="project" value="UniProtKB-UniPathway"/>
</dbReference>
<dbReference type="FunCoup" id="E2C625">
    <property type="interactions" value="2104"/>
</dbReference>
<dbReference type="AlphaFoldDB" id="E2C625"/>
<comment type="similarity">
    <text evidence="4">In the C-terminal section; belongs to the OMP decarboxylase family.</text>
</comment>
<dbReference type="Gene3D" id="3.40.50.2020">
    <property type="match status" value="1"/>
</dbReference>
<keyword evidence="19" id="KW-1185">Reference proteome</keyword>
<dbReference type="STRING" id="610380.E2C625"/>
<dbReference type="InterPro" id="IPR023031">
    <property type="entry name" value="OPRT"/>
</dbReference>
<keyword evidence="8" id="KW-0328">Glycosyltransferase</keyword>
<dbReference type="Pfam" id="PF00215">
    <property type="entry name" value="OMPdecase"/>
    <property type="match status" value="1"/>
</dbReference>
<evidence type="ECO:0000256" key="4">
    <source>
        <dbReference type="ARBA" id="ARBA00009769"/>
    </source>
</evidence>
<feature type="binding site" evidence="15">
    <location>
        <position position="696"/>
    </location>
    <ligand>
        <name>substrate</name>
    </ligand>
</feature>
<feature type="region of interest" description="Disordered" evidence="16">
    <location>
        <begin position="1"/>
        <end position="114"/>
    </location>
</feature>
<organism evidence="19">
    <name type="scientific">Harpegnathos saltator</name>
    <name type="common">Jerdon's jumping ant</name>
    <dbReference type="NCBI Taxonomy" id="610380"/>
    <lineage>
        <taxon>Eukaryota</taxon>
        <taxon>Metazoa</taxon>
        <taxon>Ecdysozoa</taxon>
        <taxon>Arthropoda</taxon>
        <taxon>Hexapoda</taxon>
        <taxon>Insecta</taxon>
        <taxon>Pterygota</taxon>
        <taxon>Neoptera</taxon>
        <taxon>Endopterygota</taxon>
        <taxon>Hymenoptera</taxon>
        <taxon>Apocrita</taxon>
        <taxon>Aculeata</taxon>
        <taxon>Formicoidea</taxon>
        <taxon>Formicidae</taxon>
        <taxon>Ponerinae</taxon>
        <taxon>Ponerini</taxon>
        <taxon>Harpegnathos</taxon>
    </lineage>
</organism>
<dbReference type="FunFam" id="3.20.20.70:FF:000114">
    <property type="entry name" value="Decarboxylase,orotidine phosphate"/>
    <property type="match status" value="1"/>
</dbReference>
<evidence type="ECO:0000256" key="16">
    <source>
        <dbReference type="SAM" id="MobiDB-lite"/>
    </source>
</evidence>
<keyword evidence="9" id="KW-0808">Transferase</keyword>
<dbReference type="HAMAP" id="MF_01208">
    <property type="entry name" value="PyrE"/>
    <property type="match status" value="1"/>
</dbReference>
<dbReference type="InterPro" id="IPR013785">
    <property type="entry name" value="Aldolase_TIM"/>
</dbReference>
<dbReference type="InterPro" id="IPR014732">
    <property type="entry name" value="OMPdecase"/>
</dbReference>
<evidence type="ECO:0000256" key="14">
    <source>
        <dbReference type="PIRSR" id="PIRSR614732-1"/>
    </source>
</evidence>
<evidence type="ECO:0000256" key="12">
    <source>
        <dbReference type="ARBA" id="ARBA00023239"/>
    </source>
</evidence>
<evidence type="ECO:0000256" key="15">
    <source>
        <dbReference type="PIRSR" id="PIRSR614732-2"/>
    </source>
</evidence>
<evidence type="ECO:0000256" key="5">
    <source>
        <dbReference type="ARBA" id="ARBA00011971"/>
    </source>
</evidence>
<feature type="active site" description="For OMPdecase activity" evidence="14">
    <location>
        <position position="577"/>
    </location>
</feature>
<dbReference type="NCBIfam" id="TIGR00336">
    <property type="entry name" value="pyrE"/>
    <property type="match status" value="1"/>
</dbReference>
<feature type="region of interest" description="Disordered" evidence="16">
    <location>
        <begin position="179"/>
        <end position="200"/>
    </location>
</feature>
<feature type="binding site" evidence="15">
    <location>
        <position position="716"/>
    </location>
    <ligand>
        <name>substrate</name>
    </ligand>
</feature>
<comment type="similarity">
    <text evidence="3">In the N-terminal section; belongs to the purine/pyrimidine phosphoribosyltransferase family.</text>
</comment>
<dbReference type="CDD" id="cd06223">
    <property type="entry name" value="PRTases_typeI"/>
    <property type="match status" value="1"/>
</dbReference>
<feature type="active site" description="For OMPdecase activity" evidence="14">
    <location>
        <position position="580"/>
    </location>
</feature>
<feature type="compositionally biased region" description="Basic and acidic residues" evidence="16">
    <location>
        <begin position="59"/>
        <end position="68"/>
    </location>
</feature>
<sequence>MIALSDGPAANEDEEDQISGPVGKGSARRLRSDSEGSIITVASDPLPPRVASRRIKRAGLRESDEQGRFIKKKKSASTEALLTGSRPRKKVKCMSSFSGSGPEEPVPGLSGVAADMSMEPEPPLLERRLTRSAKKKETAEVDPDSTEFVPAIYRGARRPASAEPQQTASTAEGALLTRCPSTTCSSTCSPESSSGRRRRHTFSVLARSLRSRESSDRLCLSPRPPVLLVQPPLLRARGNFADAGVHSRGIPTRPRRRNPPVQSPSCSSTKHTMESVLKELAVMLFDIQAVKFGEFKTKTGLKTPVYFDIRVIIAYPNIMSRLAKLLWELRKDSTKIFQVCGVPYTALPLATLISIENNIPMLIKRKEMKSYGTMKMLEGVYLPGDNCIIIEDVITSGSSILETVDILRKEQLNVTQALVIIDREQGARKNLERHKIQVKSLYTVTVLMKYLFEAGKVTQKVVDDVSNYLQANQIQNISVEGMLNDRMKLPYCKRVKLTKNSLTSTLLELMDRKLTNLCLAVDLTRTEKILELANLAGPHIAVLKTHIDIVEDFNENFVRQLKELAKRHEFLLMEDRKFGDIGNTVTLQYNSGIYKIAEWADLITVHPVSGRAVLDALKNGLPKNIKESRGVFLVAEMSCEGALTKGDYLKSAMSMAEEADDLVVGLVCQSNLFSQPGLLQLTPGVKLSKGSDKLGQRYNDPQSVINAGADLIVVGRGITEADDKLAAVLEYKNQLWTAYKQRTQSCDNAEVRDPI</sequence>
<dbReference type="CDD" id="cd04725">
    <property type="entry name" value="OMP_decarboxylase_like"/>
    <property type="match status" value="1"/>
</dbReference>
<name>E2C625_HARSA</name>
<reference evidence="18 19" key="1">
    <citation type="journal article" date="2010" name="Science">
        <title>Genomic comparison of the ants Camponotus floridanus and Harpegnathos saltator.</title>
        <authorList>
            <person name="Bonasio R."/>
            <person name="Zhang G."/>
            <person name="Ye C."/>
            <person name="Mutti N.S."/>
            <person name="Fang X."/>
            <person name="Qin N."/>
            <person name="Donahue G."/>
            <person name="Yang P."/>
            <person name="Li Q."/>
            <person name="Li C."/>
            <person name="Zhang P."/>
            <person name="Huang Z."/>
            <person name="Berger S.L."/>
            <person name="Reinberg D."/>
            <person name="Wang J."/>
            <person name="Liebig J."/>
        </authorList>
    </citation>
    <scope>NUCLEOTIDE SEQUENCE [LARGE SCALE GENOMIC DNA]</scope>
    <source>
        <strain evidence="18 19">R22 G/1</strain>
    </source>
</reference>
<evidence type="ECO:0000256" key="6">
    <source>
        <dbReference type="ARBA" id="ARBA00012321"/>
    </source>
</evidence>
<proteinExistence type="inferred from homology"/>
<dbReference type="EMBL" id="GL452895">
    <property type="protein sequence ID" value="EFN76630.1"/>
    <property type="molecule type" value="Genomic_DNA"/>
</dbReference>
<feature type="region of interest" description="Disordered" evidence="16">
    <location>
        <begin position="244"/>
        <end position="270"/>
    </location>
</feature>
<dbReference type="FunFam" id="3.40.50.2020:FF:000025">
    <property type="entry name" value="Uridine monophosphate synthetase"/>
    <property type="match status" value="1"/>
</dbReference>
<dbReference type="GO" id="GO:0004588">
    <property type="term" value="F:orotate phosphoribosyltransferase activity"/>
    <property type="evidence" value="ECO:0007669"/>
    <property type="project" value="UniProtKB-EC"/>
</dbReference>
<dbReference type="InterPro" id="IPR000836">
    <property type="entry name" value="PRTase_dom"/>
</dbReference>
<feature type="binding site" evidence="15">
    <location>
        <position position="522"/>
    </location>
    <ligand>
        <name>substrate</name>
    </ligand>
</feature>
<keyword evidence="13" id="KW-0511">Multifunctional enzyme</keyword>
<accession>E2C625</accession>
<evidence type="ECO:0000256" key="3">
    <source>
        <dbReference type="ARBA" id="ARBA00006221"/>
    </source>
</evidence>
<evidence type="ECO:0000313" key="18">
    <source>
        <dbReference type="EMBL" id="EFN76630.1"/>
    </source>
</evidence>